<dbReference type="VEuPathDB" id="FungiDB:ASPGLDRAFT_51188"/>
<evidence type="ECO:0000313" key="3">
    <source>
        <dbReference type="Proteomes" id="UP000184300"/>
    </source>
</evidence>
<organism evidence="2 3">
    <name type="scientific">Aspergillus glaucus CBS 516.65</name>
    <dbReference type="NCBI Taxonomy" id="1160497"/>
    <lineage>
        <taxon>Eukaryota</taxon>
        <taxon>Fungi</taxon>
        <taxon>Dikarya</taxon>
        <taxon>Ascomycota</taxon>
        <taxon>Pezizomycotina</taxon>
        <taxon>Eurotiomycetes</taxon>
        <taxon>Eurotiomycetidae</taxon>
        <taxon>Eurotiales</taxon>
        <taxon>Aspergillaceae</taxon>
        <taxon>Aspergillus</taxon>
        <taxon>Aspergillus subgen. Aspergillus</taxon>
    </lineage>
</organism>
<reference evidence="3" key="1">
    <citation type="journal article" date="2017" name="Genome Biol.">
        <title>Comparative genomics reveals high biological diversity and specific adaptations in the industrially and medically important fungal genus Aspergillus.</title>
        <authorList>
            <person name="de Vries R.P."/>
            <person name="Riley R."/>
            <person name="Wiebenga A."/>
            <person name="Aguilar-Osorio G."/>
            <person name="Amillis S."/>
            <person name="Uchima C.A."/>
            <person name="Anderluh G."/>
            <person name="Asadollahi M."/>
            <person name="Askin M."/>
            <person name="Barry K."/>
            <person name="Battaglia E."/>
            <person name="Bayram O."/>
            <person name="Benocci T."/>
            <person name="Braus-Stromeyer S.A."/>
            <person name="Caldana C."/>
            <person name="Canovas D."/>
            <person name="Cerqueira G.C."/>
            <person name="Chen F."/>
            <person name="Chen W."/>
            <person name="Choi C."/>
            <person name="Clum A."/>
            <person name="Dos Santos R.A."/>
            <person name="Damasio A.R."/>
            <person name="Diallinas G."/>
            <person name="Emri T."/>
            <person name="Fekete E."/>
            <person name="Flipphi M."/>
            <person name="Freyberg S."/>
            <person name="Gallo A."/>
            <person name="Gournas C."/>
            <person name="Habgood R."/>
            <person name="Hainaut M."/>
            <person name="Harispe M.L."/>
            <person name="Henrissat B."/>
            <person name="Hilden K.S."/>
            <person name="Hope R."/>
            <person name="Hossain A."/>
            <person name="Karabika E."/>
            <person name="Karaffa L."/>
            <person name="Karanyi Z."/>
            <person name="Krasevec N."/>
            <person name="Kuo A."/>
            <person name="Kusch H."/>
            <person name="LaButti K."/>
            <person name="Lagendijk E.L."/>
            <person name="Lapidus A."/>
            <person name="Levasseur A."/>
            <person name="Lindquist E."/>
            <person name="Lipzen A."/>
            <person name="Logrieco A.F."/>
            <person name="MacCabe A."/>
            <person name="Maekelae M.R."/>
            <person name="Malavazi I."/>
            <person name="Melin P."/>
            <person name="Meyer V."/>
            <person name="Mielnichuk N."/>
            <person name="Miskei M."/>
            <person name="Molnar A.P."/>
            <person name="Mule G."/>
            <person name="Ngan C.Y."/>
            <person name="Orejas M."/>
            <person name="Orosz E."/>
            <person name="Ouedraogo J.P."/>
            <person name="Overkamp K.M."/>
            <person name="Park H.-S."/>
            <person name="Perrone G."/>
            <person name="Piumi F."/>
            <person name="Punt P.J."/>
            <person name="Ram A.F."/>
            <person name="Ramon A."/>
            <person name="Rauscher S."/>
            <person name="Record E."/>
            <person name="Riano-Pachon D.M."/>
            <person name="Robert V."/>
            <person name="Roehrig J."/>
            <person name="Ruller R."/>
            <person name="Salamov A."/>
            <person name="Salih N.S."/>
            <person name="Samson R.A."/>
            <person name="Sandor E."/>
            <person name="Sanguinetti M."/>
            <person name="Schuetze T."/>
            <person name="Sepcic K."/>
            <person name="Shelest E."/>
            <person name="Sherlock G."/>
            <person name="Sophianopoulou V."/>
            <person name="Squina F.M."/>
            <person name="Sun H."/>
            <person name="Susca A."/>
            <person name="Todd R.B."/>
            <person name="Tsang A."/>
            <person name="Unkles S.E."/>
            <person name="van de Wiele N."/>
            <person name="van Rossen-Uffink D."/>
            <person name="Oliveira J.V."/>
            <person name="Vesth T.C."/>
            <person name="Visser J."/>
            <person name="Yu J.-H."/>
            <person name="Zhou M."/>
            <person name="Andersen M.R."/>
            <person name="Archer D.B."/>
            <person name="Baker S.E."/>
            <person name="Benoit I."/>
            <person name="Brakhage A.A."/>
            <person name="Braus G.H."/>
            <person name="Fischer R."/>
            <person name="Frisvad J.C."/>
            <person name="Goldman G.H."/>
            <person name="Houbraken J."/>
            <person name="Oakley B."/>
            <person name="Pocsi I."/>
            <person name="Scazzocchio C."/>
            <person name="Seiboth B."/>
            <person name="vanKuyk P.A."/>
            <person name="Wortman J."/>
            <person name="Dyer P.S."/>
            <person name="Grigoriev I.V."/>
        </authorList>
    </citation>
    <scope>NUCLEOTIDE SEQUENCE [LARGE SCALE GENOMIC DNA]</scope>
    <source>
        <strain evidence="3">CBS 516.65</strain>
    </source>
</reference>
<accession>A0A1L9V9X9</accession>
<dbReference type="OrthoDB" id="2592504at2759"/>
<evidence type="ECO:0000256" key="1">
    <source>
        <dbReference type="SAM" id="MobiDB-lite"/>
    </source>
</evidence>
<proteinExistence type="predicted"/>
<dbReference type="GeneID" id="34463740"/>
<name>A0A1L9V9X9_ASPGL</name>
<sequence length="64" mass="7318">MPKRKSTETTGDNADAAQESPQPEQQDIPEIDSENERLDWIDNNYDQVRHKIDAFISNGEMKIG</sequence>
<dbReference type="Proteomes" id="UP000184300">
    <property type="component" value="Unassembled WGS sequence"/>
</dbReference>
<evidence type="ECO:0000313" key="2">
    <source>
        <dbReference type="EMBL" id="OJJ80756.1"/>
    </source>
</evidence>
<keyword evidence="3" id="KW-1185">Reference proteome</keyword>
<dbReference type="RefSeq" id="XP_022397454.1">
    <property type="nucleotide sequence ID" value="XM_022547479.1"/>
</dbReference>
<dbReference type="EMBL" id="KV878909">
    <property type="protein sequence ID" value="OJJ80756.1"/>
    <property type="molecule type" value="Genomic_DNA"/>
</dbReference>
<dbReference type="AlphaFoldDB" id="A0A1L9V9X9"/>
<feature type="region of interest" description="Disordered" evidence="1">
    <location>
        <begin position="1"/>
        <end position="37"/>
    </location>
</feature>
<protein>
    <submittedName>
        <fullName evidence="2">Uncharacterized protein</fullName>
    </submittedName>
</protein>
<gene>
    <name evidence="2" type="ORF">ASPGLDRAFT_51188</name>
</gene>